<dbReference type="Gene3D" id="3.40.50.300">
    <property type="entry name" value="P-loop containing nucleotide triphosphate hydrolases"/>
    <property type="match status" value="1"/>
</dbReference>
<feature type="compositionally biased region" description="Basic residues" evidence="5">
    <location>
        <begin position="628"/>
        <end position="641"/>
    </location>
</feature>
<proteinExistence type="predicted"/>
<feature type="compositionally biased region" description="Low complexity" evidence="5">
    <location>
        <begin position="86"/>
        <end position="102"/>
    </location>
</feature>
<sequence length="652" mass="70545">MAKVKKQSRRQKLSKKYNIEKKVREHRRKMRKEAKAKGGPVRRKLRRDPGIPNSCPFKGEIVANMLRRKKEKEARLLQEREEKRQQQVLKQQQQEKAATTAALHDEGQSNATQAQKIAHQLAATNVFEAAAAAEGPSEADLALQSIAATLSLCDSAKQQHVAALQRQQQQQLRQLLAASDIIIHVLDARLPLAFRCAGLERWAHREGKKVILLLNKIDLLPAPAVAAWLQQLRRTTVSPVLAFKCSSSGGSGCSRIGRWCAADPVHAPEKLKRSSSQALGVQPLMRLLSSIGHAAAKVSSAGDGAAAETAAGGEPVAPEDGDSSKVLCSSSSGSSGSSSKISSKAFMTVGVVGYPNVGKSSVVNALTRSASAGVAALPGSTRQLKFIKLDSKTQLIDSPGVLFAPPAREEDTARILPHPQSLVVSQQQQKEQQRPLDASASLLLQSLLPVPQIPNPEAVAEALISISSVPTLQQLYQLPIFTSPREALQGLAMRRGKLLKGGVADLCAAAKMFLQEWQEGKVPYYSLPSGFKDSGAVRLVGVKSDSGESLATLQKELVERQLASLGVSSAEGELCCPDSEATNGPAQTLQSVQGEMRLMFRDVLATKRQREQTRTEAEAPERMEHVTLRQKKRKMEKKHRRAETATLAAEVS</sequence>
<evidence type="ECO:0000256" key="5">
    <source>
        <dbReference type="SAM" id="MobiDB-lite"/>
    </source>
</evidence>
<keyword evidence="4" id="KW-0539">Nucleus</keyword>
<dbReference type="SUPFAM" id="SSF52540">
    <property type="entry name" value="P-loop containing nucleoside triphosphate hydrolases"/>
    <property type="match status" value="1"/>
</dbReference>
<evidence type="ECO:0000313" key="9">
    <source>
        <dbReference type="RefSeq" id="XP_026193790.1"/>
    </source>
</evidence>
<dbReference type="Proteomes" id="UP000515125">
    <property type="component" value="Unplaced"/>
</dbReference>
<dbReference type="Pfam" id="PF08701">
    <property type="entry name" value="GN3L_Grn1"/>
    <property type="match status" value="1"/>
</dbReference>
<evidence type="ECO:0000256" key="4">
    <source>
        <dbReference type="ARBA" id="ARBA00023242"/>
    </source>
</evidence>
<feature type="region of interest" description="Disordered" evidence="5">
    <location>
        <begin position="82"/>
        <end position="114"/>
    </location>
</feature>
<dbReference type="Pfam" id="PF01926">
    <property type="entry name" value="MMR_HSR1"/>
    <property type="match status" value="1"/>
</dbReference>
<keyword evidence="3" id="KW-0342">GTP-binding</keyword>
<reference evidence="9" key="1">
    <citation type="submission" date="2025-08" db="UniProtKB">
        <authorList>
            <consortium name="RefSeq"/>
        </authorList>
    </citation>
    <scope>IDENTIFICATION</scope>
</reference>
<keyword evidence="2" id="KW-0547">Nucleotide-binding</keyword>
<evidence type="ECO:0000259" key="6">
    <source>
        <dbReference type="Pfam" id="PF01926"/>
    </source>
</evidence>
<comment type="subcellular location">
    <subcellularLocation>
        <location evidence="1">Nucleus</location>
    </subcellularLocation>
</comment>
<keyword evidence="8" id="KW-1185">Reference proteome</keyword>
<feature type="region of interest" description="Disordered" evidence="5">
    <location>
        <begin position="306"/>
        <end position="341"/>
    </location>
</feature>
<feature type="domain" description="Guanine nucleotide-binding protein-like 3 N-terminal" evidence="7">
    <location>
        <begin position="14"/>
        <end position="87"/>
    </location>
</feature>
<dbReference type="InterPro" id="IPR050755">
    <property type="entry name" value="TRAFAC_YlqF/YawG_RiboMat"/>
</dbReference>
<evidence type="ECO:0000259" key="7">
    <source>
        <dbReference type="Pfam" id="PF08701"/>
    </source>
</evidence>
<dbReference type="InterPro" id="IPR027417">
    <property type="entry name" value="P-loop_NTPase"/>
</dbReference>
<dbReference type="RefSeq" id="XP_026193790.1">
    <property type="nucleotide sequence ID" value="XM_026338005.1"/>
</dbReference>
<feature type="region of interest" description="Disordered" evidence="5">
    <location>
        <begin position="607"/>
        <end position="652"/>
    </location>
</feature>
<gene>
    <name evidence="9" type="primary">LOC34621282</name>
</gene>
<feature type="compositionally biased region" description="Basic residues" evidence="5">
    <location>
        <begin position="24"/>
        <end position="46"/>
    </location>
</feature>
<name>A0A6P6S3D1_9EIME</name>
<feature type="compositionally biased region" description="Basic and acidic residues" evidence="5">
    <location>
        <begin position="607"/>
        <end position="627"/>
    </location>
</feature>
<evidence type="ECO:0000256" key="3">
    <source>
        <dbReference type="ARBA" id="ARBA00023134"/>
    </source>
</evidence>
<dbReference type="GeneID" id="34621282"/>
<dbReference type="AlphaFoldDB" id="A0A6P6S3D1"/>
<dbReference type="PANTHER" id="PTHR11089:SF30">
    <property type="entry name" value="GUANINE NUCLEOTIDE-BINDING PROTEIN-LIKE 3 HOMOLOG"/>
    <property type="match status" value="1"/>
</dbReference>
<feature type="region of interest" description="Disordered" evidence="5">
    <location>
        <begin position="1"/>
        <end position="56"/>
    </location>
</feature>
<evidence type="ECO:0000256" key="1">
    <source>
        <dbReference type="ARBA" id="ARBA00004123"/>
    </source>
</evidence>
<dbReference type="OrthoDB" id="10266128at2759"/>
<dbReference type="PANTHER" id="PTHR11089">
    <property type="entry name" value="GTP-BINDING PROTEIN-RELATED"/>
    <property type="match status" value="1"/>
</dbReference>
<dbReference type="InterPro" id="IPR014813">
    <property type="entry name" value="Gnl3_N_dom"/>
</dbReference>
<dbReference type="InterPro" id="IPR006073">
    <property type="entry name" value="GTP-bd"/>
</dbReference>
<organism evidence="8 9">
    <name type="scientific">Cyclospora cayetanensis</name>
    <dbReference type="NCBI Taxonomy" id="88456"/>
    <lineage>
        <taxon>Eukaryota</taxon>
        <taxon>Sar</taxon>
        <taxon>Alveolata</taxon>
        <taxon>Apicomplexa</taxon>
        <taxon>Conoidasida</taxon>
        <taxon>Coccidia</taxon>
        <taxon>Eucoccidiorida</taxon>
        <taxon>Eimeriorina</taxon>
        <taxon>Eimeriidae</taxon>
        <taxon>Cyclospora</taxon>
    </lineage>
</organism>
<evidence type="ECO:0000313" key="8">
    <source>
        <dbReference type="Proteomes" id="UP000515125"/>
    </source>
</evidence>
<dbReference type="Gene3D" id="1.10.1580.10">
    <property type="match status" value="1"/>
</dbReference>
<dbReference type="GO" id="GO:0005730">
    <property type="term" value="C:nucleolus"/>
    <property type="evidence" value="ECO:0007669"/>
    <property type="project" value="TreeGrafter"/>
</dbReference>
<feature type="compositionally biased region" description="Basic residues" evidence="5">
    <location>
        <begin position="1"/>
        <end position="15"/>
    </location>
</feature>
<protein>
    <submittedName>
        <fullName evidence="9">Nucleolar GTP-binding protein 2</fullName>
    </submittedName>
</protein>
<dbReference type="GO" id="GO:0005525">
    <property type="term" value="F:GTP binding"/>
    <property type="evidence" value="ECO:0007669"/>
    <property type="project" value="UniProtKB-KW"/>
</dbReference>
<evidence type="ECO:0000256" key="2">
    <source>
        <dbReference type="ARBA" id="ARBA00022741"/>
    </source>
</evidence>
<feature type="domain" description="G" evidence="6">
    <location>
        <begin position="348"/>
        <end position="404"/>
    </location>
</feature>
<dbReference type="InterPro" id="IPR023179">
    <property type="entry name" value="GTP-bd_ortho_bundle_sf"/>
</dbReference>
<accession>A0A6P6S3D1</accession>